<reference evidence="12" key="1">
    <citation type="submission" date="2022-08" db="EMBL/GenBank/DDBJ databases">
        <title>Draft genome sequencing of Roseisolibacter agri AW1220.</title>
        <authorList>
            <person name="Tobiishi Y."/>
            <person name="Tonouchi A."/>
        </authorList>
    </citation>
    <scope>NUCLEOTIDE SEQUENCE</scope>
    <source>
        <strain evidence="12">AW1220</strain>
    </source>
</reference>
<dbReference type="GO" id="GO:0004674">
    <property type="term" value="F:protein serine/threonine kinase activity"/>
    <property type="evidence" value="ECO:0007669"/>
    <property type="project" value="UniProtKB-KW"/>
</dbReference>
<accession>A0AA37QG12</accession>
<organism evidence="12 13">
    <name type="scientific">Roseisolibacter agri</name>
    <dbReference type="NCBI Taxonomy" id="2014610"/>
    <lineage>
        <taxon>Bacteria</taxon>
        <taxon>Pseudomonadati</taxon>
        <taxon>Gemmatimonadota</taxon>
        <taxon>Gemmatimonadia</taxon>
        <taxon>Gemmatimonadales</taxon>
        <taxon>Gemmatimonadaceae</taxon>
        <taxon>Roseisolibacter</taxon>
    </lineage>
</organism>
<evidence type="ECO:0000256" key="4">
    <source>
        <dbReference type="ARBA" id="ARBA00022729"/>
    </source>
</evidence>
<evidence type="ECO:0000256" key="5">
    <source>
        <dbReference type="ARBA" id="ARBA00022989"/>
    </source>
</evidence>
<dbReference type="EMBL" id="BRXS01000002">
    <property type="protein sequence ID" value="GLC25103.1"/>
    <property type="molecule type" value="Genomic_DNA"/>
</dbReference>
<evidence type="ECO:0000313" key="13">
    <source>
        <dbReference type="Proteomes" id="UP001161325"/>
    </source>
</evidence>
<evidence type="ECO:0000256" key="9">
    <source>
        <dbReference type="ARBA" id="ARBA00023180"/>
    </source>
</evidence>
<keyword evidence="5" id="KW-1133">Transmembrane helix</keyword>
<comment type="caution">
    <text evidence="12">The sequence shown here is derived from an EMBL/GenBank/DDBJ whole genome shotgun (WGS) entry which is preliminary data.</text>
</comment>
<keyword evidence="13" id="KW-1185">Reference proteome</keyword>
<dbReference type="Pfam" id="PF13540">
    <property type="entry name" value="RCC1_2"/>
    <property type="match status" value="2"/>
</dbReference>
<keyword evidence="9" id="KW-0325">Glycoprotein</keyword>
<dbReference type="InterPro" id="IPR009091">
    <property type="entry name" value="RCC1/BLIP-II"/>
</dbReference>
<evidence type="ECO:0000256" key="6">
    <source>
        <dbReference type="ARBA" id="ARBA00023136"/>
    </source>
</evidence>
<dbReference type="Gene3D" id="2.130.10.30">
    <property type="entry name" value="Regulator of chromosome condensation 1/beta-lactamase-inhibitor protein II"/>
    <property type="match status" value="2"/>
</dbReference>
<keyword evidence="4" id="KW-0732">Signal</keyword>
<proteinExistence type="predicted"/>
<name>A0AA37QG12_9BACT</name>
<dbReference type="PANTHER" id="PTHR47460">
    <property type="entry name" value="SERINE/THREONINE-PROTEIN KINASE-LIKE PROTEIN ACR4"/>
    <property type="match status" value="1"/>
</dbReference>
<dbReference type="EC" id="2.7.11.1" evidence="2"/>
<evidence type="ECO:0000256" key="7">
    <source>
        <dbReference type="ARBA" id="ARBA00023157"/>
    </source>
</evidence>
<keyword evidence="6" id="KW-0472">Membrane</keyword>
<keyword evidence="3" id="KW-0812">Transmembrane</keyword>
<dbReference type="AlphaFoldDB" id="A0AA37QG12"/>
<dbReference type="RefSeq" id="WP_284349544.1">
    <property type="nucleotide sequence ID" value="NZ_BRXS01000002.1"/>
</dbReference>
<evidence type="ECO:0000313" key="12">
    <source>
        <dbReference type="EMBL" id="GLC25103.1"/>
    </source>
</evidence>
<dbReference type="Proteomes" id="UP001161325">
    <property type="component" value="Unassembled WGS sequence"/>
</dbReference>
<evidence type="ECO:0000256" key="3">
    <source>
        <dbReference type="ARBA" id="ARBA00022692"/>
    </source>
</evidence>
<gene>
    <name evidence="12" type="ORF">rosag_16160</name>
</gene>
<dbReference type="PANTHER" id="PTHR47460:SF1">
    <property type="entry name" value="SERINE_THREONINE-PROTEIN KINASE-LIKE PROTEIN ACR4"/>
    <property type="match status" value="1"/>
</dbReference>
<sequence>MIRFRGPVRARQLTSRASEASPVVPALELARRTVVALAIASGVVGCHDEIAPLGPAQVADAPNALVVSTPHSFRWLATNVSGFVPCGIRSDGAVECWGAMRAYLAPVHVPTSGTFTQVVSVVSPLIYNVRNLDPYGNYFTYSTADRVKVCALRSDGVVKCWAYFDDPSFSEPEREHRASVGRFVQVEVAGYNDFGVCGLRSDGVVQCSGHPLNQNGTFIMDWGNAPPERAPSVPGEQFTQFSMSHDFTCGLRSDGVVECWGRNTGGAAPPERLAAPGRFYVQVTTGDSFTCGLRDDGAVECWGSSGSVVTERRPVDGRYIQVTAGGHACALRTDGVVECWGRNESGQAPAERATTNGRRFVQVMASGGSTCAVRDDGIVECWGYNADGQAPATKTASGSWTRREYPVATFGAPASVTVGASFDIGFKNAYVPGAPGETEFTYRLDCGDGAGYGAASKVNAISCPTSALGQRTVRGQVIDRAGDATEYTAQVSVQMQRQTVTLGYVAPRTVHPGETYLFTATASSGLPATVLITAASAPYCSISGSGATRPVTFLAEGECTVVAHQGGTELVEPAFPHSVAFTVVRRPQTITLGSLPGTVIVGARLVLTATGGGSGNPVTFTSLTPATCATSGPSGATLAITGPGWCRVQADQAGTPAYLPATPVLAELSAMTPEHATTMLHASVIEYGHQEIAAPLLAAVGALRRGSTAEACRQLDVFIRVVEARRTKFIRTSLADAWIAEATRIREALGC</sequence>
<evidence type="ECO:0000256" key="2">
    <source>
        <dbReference type="ARBA" id="ARBA00012513"/>
    </source>
</evidence>
<comment type="subcellular location">
    <subcellularLocation>
        <location evidence="1">Membrane</location>
        <topology evidence="1">Single-pass type I membrane protein</topology>
    </subcellularLocation>
</comment>
<dbReference type="GO" id="GO:0016020">
    <property type="term" value="C:membrane"/>
    <property type="evidence" value="ECO:0007669"/>
    <property type="project" value="UniProtKB-SubCell"/>
</dbReference>
<evidence type="ECO:0000256" key="11">
    <source>
        <dbReference type="ARBA" id="ARBA00048679"/>
    </source>
</evidence>
<comment type="catalytic activity">
    <reaction evidence="11">
        <text>L-seryl-[protein] + ATP = O-phospho-L-seryl-[protein] + ADP + H(+)</text>
        <dbReference type="Rhea" id="RHEA:17989"/>
        <dbReference type="Rhea" id="RHEA-COMP:9863"/>
        <dbReference type="Rhea" id="RHEA-COMP:11604"/>
        <dbReference type="ChEBI" id="CHEBI:15378"/>
        <dbReference type="ChEBI" id="CHEBI:29999"/>
        <dbReference type="ChEBI" id="CHEBI:30616"/>
        <dbReference type="ChEBI" id="CHEBI:83421"/>
        <dbReference type="ChEBI" id="CHEBI:456216"/>
        <dbReference type="EC" id="2.7.11.1"/>
    </reaction>
</comment>
<keyword evidence="7" id="KW-1015">Disulfide bond</keyword>
<dbReference type="SUPFAM" id="SSF50985">
    <property type="entry name" value="RCC1/BLIP-II"/>
    <property type="match status" value="1"/>
</dbReference>
<evidence type="ECO:0000256" key="8">
    <source>
        <dbReference type="ARBA" id="ARBA00023170"/>
    </source>
</evidence>
<protein>
    <recommendedName>
        <fullName evidence="2">non-specific serine/threonine protein kinase</fullName>
        <ecNumber evidence="2">2.7.11.1</ecNumber>
    </recommendedName>
</protein>
<keyword evidence="8" id="KW-0675">Receptor</keyword>
<evidence type="ECO:0000256" key="10">
    <source>
        <dbReference type="ARBA" id="ARBA00047899"/>
    </source>
</evidence>
<evidence type="ECO:0000256" key="1">
    <source>
        <dbReference type="ARBA" id="ARBA00004479"/>
    </source>
</evidence>
<comment type="catalytic activity">
    <reaction evidence="10">
        <text>L-threonyl-[protein] + ATP = O-phospho-L-threonyl-[protein] + ADP + H(+)</text>
        <dbReference type="Rhea" id="RHEA:46608"/>
        <dbReference type="Rhea" id="RHEA-COMP:11060"/>
        <dbReference type="Rhea" id="RHEA-COMP:11605"/>
        <dbReference type="ChEBI" id="CHEBI:15378"/>
        <dbReference type="ChEBI" id="CHEBI:30013"/>
        <dbReference type="ChEBI" id="CHEBI:30616"/>
        <dbReference type="ChEBI" id="CHEBI:61977"/>
        <dbReference type="ChEBI" id="CHEBI:456216"/>
        <dbReference type="EC" id="2.7.11.1"/>
    </reaction>
</comment>